<evidence type="ECO:0000256" key="2">
    <source>
        <dbReference type="PROSITE-ProRule" id="PRU00626"/>
    </source>
</evidence>
<reference evidence="4 5" key="1">
    <citation type="submission" date="2014-08" db="EMBL/GenBank/DDBJ databases">
        <title>Genome sequence of Tetragenococcus muriaticus.</title>
        <authorList>
            <person name="Chuea-nongthon C."/>
            <person name="Rodtong S."/>
            <person name="Yongsawatdigul J."/>
            <person name="Steele J.L."/>
            <person name="Liu X.-y."/>
            <person name="Speers J."/>
            <person name="Glasner J.D."/>
            <person name="Neeno-Eckwall E.C."/>
        </authorList>
    </citation>
    <scope>NUCLEOTIDE SEQUENCE [LARGE SCALE GENOMIC DNA]</scope>
    <source>
        <strain evidence="4 5">3MR10-3</strain>
    </source>
</reference>
<name>A0A091C3R5_9ENTE</name>
<dbReference type="InterPro" id="IPR017924">
    <property type="entry name" value="RNA-binding_YhbY"/>
</dbReference>
<dbReference type="Gene3D" id="3.30.110.60">
    <property type="entry name" value="YhbY-like"/>
    <property type="match status" value="1"/>
</dbReference>
<dbReference type="InterPro" id="IPR051925">
    <property type="entry name" value="RNA-binding_domain"/>
</dbReference>
<protein>
    <submittedName>
        <fullName evidence="4">RNA-binding protein</fullName>
    </submittedName>
</protein>
<keyword evidence="1 2" id="KW-0694">RNA-binding</keyword>
<gene>
    <name evidence="4" type="ORF">TMU3MR103_1066</name>
</gene>
<dbReference type="PANTHER" id="PTHR40065:SF3">
    <property type="entry name" value="RNA-BINDING PROTEIN YHBY"/>
    <property type="match status" value="1"/>
</dbReference>
<feature type="domain" description="CRM" evidence="3">
    <location>
        <begin position="1"/>
        <end position="97"/>
    </location>
</feature>
<dbReference type="InterPro" id="IPR001890">
    <property type="entry name" value="RNA-binding_CRM"/>
</dbReference>
<dbReference type="EMBL" id="JPVT01000103">
    <property type="protein sequence ID" value="KFN91325.1"/>
    <property type="molecule type" value="Genomic_DNA"/>
</dbReference>
<dbReference type="RefSeq" id="WP_028790798.1">
    <property type="nucleotide sequence ID" value="NZ_JPVT01000103.1"/>
</dbReference>
<evidence type="ECO:0000259" key="3">
    <source>
        <dbReference type="PROSITE" id="PS51295"/>
    </source>
</evidence>
<sequence>MELRGKQKSYLKSQAHHLQPIFQVGKGGLSEQLIHQIGEALEKRELIKINLLQNTEENAQDVAVTLEQELNCQVVQIIGRVLVVFKPSSQEKNQKISVAVKKV</sequence>
<dbReference type="PANTHER" id="PTHR40065">
    <property type="entry name" value="RNA-BINDING PROTEIN YHBY"/>
    <property type="match status" value="1"/>
</dbReference>
<dbReference type="NCBIfam" id="TIGR00253">
    <property type="entry name" value="RNA_bind_YhbY"/>
    <property type="match status" value="1"/>
</dbReference>
<evidence type="ECO:0000313" key="5">
    <source>
        <dbReference type="Proteomes" id="UP000029381"/>
    </source>
</evidence>
<dbReference type="InterPro" id="IPR035920">
    <property type="entry name" value="YhbY-like_sf"/>
</dbReference>
<evidence type="ECO:0000313" key="4">
    <source>
        <dbReference type="EMBL" id="KFN91325.1"/>
    </source>
</evidence>
<dbReference type="PROSITE" id="PS51295">
    <property type="entry name" value="CRM"/>
    <property type="match status" value="1"/>
</dbReference>
<dbReference type="SMART" id="SM01103">
    <property type="entry name" value="CRS1_YhbY"/>
    <property type="match status" value="1"/>
</dbReference>
<evidence type="ECO:0000256" key="1">
    <source>
        <dbReference type="ARBA" id="ARBA00022884"/>
    </source>
</evidence>
<dbReference type="Proteomes" id="UP000029381">
    <property type="component" value="Unassembled WGS sequence"/>
</dbReference>
<dbReference type="PATRIC" id="fig|1302648.3.peg.1034"/>
<comment type="caution">
    <text evidence="4">The sequence shown here is derived from an EMBL/GenBank/DDBJ whole genome shotgun (WGS) entry which is preliminary data.</text>
</comment>
<dbReference type="AlphaFoldDB" id="A0A091C3R5"/>
<keyword evidence="5" id="KW-1185">Reference proteome</keyword>
<proteinExistence type="predicted"/>
<organism evidence="4 5">
    <name type="scientific">Tetragenococcus muriaticus 3MR10-3</name>
    <dbReference type="NCBI Taxonomy" id="1302648"/>
    <lineage>
        <taxon>Bacteria</taxon>
        <taxon>Bacillati</taxon>
        <taxon>Bacillota</taxon>
        <taxon>Bacilli</taxon>
        <taxon>Lactobacillales</taxon>
        <taxon>Enterococcaceae</taxon>
        <taxon>Tetragenococcus</taxon>
    </lineage>
</organism>
<dbReference type="SUPFAM" id="SSF75471">
    <property type="entry name" value="YhbY-like"/>
    <property type="match status" value="1"/>
</dbReference>
<dbReference type="GO" id="GO:0003723">
    <property type="term" value="F:RNA binding"/>
    <property type="evidence" value="ECO:0007669"/>
    <property type="project" value="UniProtKB-UniRule"/>
</dbReference>
<accession>A0A091C3R5</accession>
<dbReference type="Pfam" id="PF01985">
    <property type="entry name" value="CRS1_YhbY"/>
    <property type="match status" value="1"/>
</dbReference>